<feature type="compositionally biased region" description="Basic and acidic residues" evidence="2">
    <location>
        <begin position="180"/>
        <end position="193"/>
    </location>
</feature>
<feature type="compositionally biased region" description="Basic and acidic residues" evidence="2">
    <location>
        <begin position="201"/>
        <end position="213"/>
    </location>
</feature>
<evidence type="ECO:0000313" key="5">
    <source>
        <dbReference type="Proteomes" id="UP001632037"/>
    </source>
</evidence>
<organism evidence="4 5">
    <name type="scientific">Phytophthora oleae</name>
    <dbReference type="NCBI Taxonomy" id="2107226"/>
    <lineage>
        <taxon>Eukaryota</taxon>
        <taxon>Sar</taxon>
        <taxon>Stramenopiles</taxon>
        <taxon>Oomycota</taxon>
        <taxon>Peronosporomycetes</taxon>
        <taxon>Peronosporales</taxon>
        <taxon>Peronosporaceae</taxon>
        <taxon>Phytophthora</taxon>
    </lineage>
</organism>
<feature type="compositionally biased region" description="Basic and acidic residues" evidence="2">
    <location>
        <begin position="299"/>
        <end position="313"/>
    </location>
</feature>
<dbReference type="InterPro" id="IPR056866">
    <property type="entry name" value="Znf_WRKY19"/>
</dbReference>
<feature type="domain" description="WRKY19-like zinc finger" evidence="3">
    <location>
        <begin position="219"/>
        <end position="241"/>
    </location>
</feature>
<proteinExistence type="predicted"/>
<dbReference type="Proteomes" id="UP001632037">
    <property type="component" value="Unassembled WGS sequence"/>
</dbReference>
<reference evidence="4 5" key="1">
    <citation type="submission" date="2024-09" db="EMBL/GenBank/DDBJ databases">
        <title>Genome sequencing and assembly of Phytophthora oleae, isolate VK10A, causative agent of rot of olive drupes.</title>
        <authorList>
            <person name="Conti Taguali S."/>
            <person name="Riolo M."/>
            <person name="La Spada F."/>
            <person name="Cacciola S.O."/>
            <person name="Dionisio G."/>
        </authorList>
    </citation>
    <scope>NUCLEOTIDE SEQUENCE [LARGE SCALE GENOMIC DNA]</scope>
    <source>
        <strain evidence="4 5">VK10A</strain>
    </source>
</reference>
<evidence type="ECO:0000256" key="1">
    <source>
        <dbReference type="SAM" id="Coils"/>
    </source>
</evidence>
<evidence type="ECO:0000313" key="4">
    <source>
        <dbReference type="EMBL" id="KAL3667797.1"/>
    </source>
</evidence>
<evidence type="ECO:0000256" key="2">
    <source>
        <dbReference type="SAM" id="MobiDB-lite"/>
    </source>
</evidence>
<feature type="coiled-coil region" evidence="1">
    <location>
        <begin position="42"/>
        <end position="69"/>
    </location>
</feature>
<gene>
    <name evidence="4" type="ORF">V7S43_007348</name>
</gene>
<dbReference type="PANTHER" id="PTHR31827">
    <property type="entry name" value="EMB|CAB89363.1"/>
    <property type="match status" value="1"/>
</dbReference>
<dbReference type="PANTHER" id="PTHR31827:SF1">
    <property type="entry name" value="EMB|CAB89363.1"/>
    <property type="match status" value="1"/>
</dbReference>
<dbReference type="AlphaFoldDB" id="A0ABD3FN20"/>
<protein>
    <recommendedName>
        <fullName evidence="3">WRKY19-like zinc finger domain-containing protein</fullName>
    </recommendedName>
</protein>
<feature type="region of interest" description="Disordered" evidence="2">
    <location>
        <begin position="173"/>
        <end position="221"/>
    </location>
</feature>
<keyword evidence="5" id="KW-1185">Reference proteome</keyword>
<comment type="caution">
    <text evidence="4">The sequence shown here is derived from an EMBL/GenBank/DDBJ whole genome shotgun (WGS) entry which is preliminary data.</text>
</comment>
<dbReference type="EMBL" id="JBIMZQ010000013">
    <property type="protein sequence ID" value="KAL3667797.1"/>
    <property type="molecule type" value="Genomic_DNA"/>
</dbReference>
<accession>A0ABD3FN20</accession>
<sequence>MKTKVHMNTMLDVTSVGANLTPEQQEATLADLTFFLDHYGSTRAVRAKLKEQQREVQRLVDRLQQLLNGEDPREDEQRAAANGESVIDHVGDVDETMADVDFFLRVYGSTQAVRHELSVQKNKIEGLNKTIIKFQKHQELQDENVCETQELNGASGKSDLGEENNVQMELVQNESTGEENAGKGDCERGDKQAKASAEVPRQPRTDSIRESPPPRRSSRTCRHRNCNKLIQARGLCYAHGGYNICKVDNCDLRAANRKFCRFHGGVTQCKMSKCEKLSFSSGKGFCYRHAREQGIGVNHARENNSPQEEKNDDSGTGVIGSRTHNEFQAQSLDNGGDIHASNRTKPVYPIQVVDGMSYAKFQSV</sequence>
<evidence type="ECO:0000259" key="3">
    <source>
        <dbReference type="Pfam" id="PF24906"/>
    </source>
</evidence>
<name>A0ABD3FN20_9STRA</name>
<dbReference type="Pfam" id="PF24906">
    <property type="entry name" value="Zf_WRKY19"/>
    <property type="match status" value="1"/>
</dbReference>
<feature type="region of interest" description="Disordered" evidence="2">
    <location>
        <begin position="297"/>
        <end position="321"/>
    </location>
</feature>
<keyword evidence="1" id="KW-0175">Coiled coil</keyword>